<dbReference type="SUPFAM" id="SSF55729">
    <property type="entry name" value="Acyl-CoA N-acyltransferases (Nat)"/>
    <property type="match status" value="1"/>
</dbReference>
<name>A0A0R2C8B4_9LACO</name>
<dbReference type="STRING" id="1423810.FD19_GL001097"/>
<evidence type="ECO:0000256" key="1">
    <source>
        <dbReference type="ARBA" id="ARBA00022679"/>
    </source>
</evidence>
<dbReference type="AlphaFoldDB" id="A0A0R2C8B4"/>
<dbReference type="InterPro" id="IPR000182">
    <property type="entry name" value="GNAT_dom"/>
</dbReference>
<evidence type="ECO:0000256" key="2">
    <source>
        <dbReference type="ARBA" id="ARBA00023315"/>
    </source>
</evidence>
<dbReference type="PANTHER" id="PTHR10908:SF0">
    <property type="entry name" value="SEROTONIN N-ACETYLTRANSFERASE"/>
    <property type="match status" value="1"/>
</dbReference>
<dbReference type="Gene3D" id="3.40.630.30">
    <property type="match status" value="1"/>
</dbReference>
<proteinExistence type="predicted"/>
<comment type="caution">
    <text evidence="4">The sequence shown here is derived from an EMBL/GenBank/DDBJ whole genome shotgun (WGS) entry which is preliminary data.</text>
</comment>
<keyword evidence="1 4" id="KW-0808">Transferase</keyword>
<dbReference type="RefSeq" id="WP_054749755.1">
    <property type="nucleotide sequence ID" value="NZ_AYZK01000002.1"/>
</dbReference>
<dbReference type="EMBL" id="AYZK01000002">
    <property type="protein sequence ID" value="KRM87584.1"/>
    <property type="molecule type" value="Genomic_DNA"/>
</dbReference>
<reference evidence="4 5" key="1">
    <citation type="journal article" date="2015" name="Genome Announc.">
        <title>Expanding the biotechnology potential of lactobacilli through comparative genomics of 213 strains and associated genera.</title>
        <authorList>
            <person name="Sun Z."/>
            <person name="Harris H.M."/>
            <person name="McCann A."/>
            <person name="Guo C."/>
            <person name="Argimon S."/>
            <person name="Zhang W."/>
            <person name="Yang X."/>
            <person name="Jeffery I.B."/>
            <person name="Cooney J.C."/>
            <person name="Kagawa T.F."/>
            <person name="Liu W."/>
            <person name="Song Y."/>
            <person name="Salvetti E."/>
            <person name="Wrobel A."/>
            <person name="Rasinkangas P."/>
            <person name="Parkhill J."/>
            <person name="Rea M.C."/>
            <person name="O'Sullivan O."/>
            <person name="Ritari J."/>
            <person name="Douillard F.P."/>
            <person name="Paul Ross R."/>
            <person name="Yang R."/>
            <person name="Briner A.E."/>
            <person name="Felis G.E."/>
            <person name="de Vos W.M."/>
            <person name="Barrangou R."/>
            <person name="Klaenhammer T.R."/>
            <person name="Caufield P.W."/>
            <person name="Cui Y."/>
            <person name="Zhang H."/>
            <person name="O'Toole P.W."/>
        </authorList>
    </citation>
    <scope>NUCLEOTIDE SEQUENCE [LARGE SCALE GENOMIC DNA]</scope>
    <source>
        <strain evidence="4 5">DSM 22698</strain>
    </source>
</reference>
<dbReference type="InterPro" id="IPR051635">
    <property type="entry name" value="SNAT-like"/>
</dbReference>
<gene>
    <name evidence="4" type="ORF">FD19_GL001097</name>
</gene>
<evidence type="ECO:0000313" key="4">
    <source>
        <dbReference type="EMBL" id="KRM87584.1"/>
    </source>
</evidence>
<sequence>MTYTFAPAVLSQLSDIMATERAGFTPAEAATPRAMAARIAAYPETFIVAQDPDGAVAGYVVGPASATRYLTDDLYAHSEPNQPGEAYQTVLSLAVRPENRGQGLGSALLAHLATTARQQGRVAITLTCLQRLVPFYVRNGFVNEGVSASSHAGEVWFNMVRPLN</sequence>
<dbReference type="InterPro" id="IPR016181">
    <property type="entry name" value="Acyl_CoA_acyltransferase"/>
</dbReference>
<dbReference type="GO" id="GO:0008080">
    <property type="term" value="F:N-acetyltransferase activity"/>
    <property type="evidence" value="ECO:0007669"/>
    <property type="project" value="UniProtKB-ARBA"/>
</dbReference>
<dbReference type="OrthoDB" id="9800962at2"/>
<evidence type="ECO:0000259" key="3">
    <source>
        <dbReference type="PROSITE" id="PS51186"/>
    </source>
</evidence>
<dbReference type="Proteomes" id="UP000051789">
    <property type="component" value="Unassembled WGS sequence"/>
</dbReference>
<keyword evidence="2" id="KW-0012">Acyltransferase</keyword>
<keyword evidence="5" id="KW-1185">Reference proteome</keyword>
<dbReference type="Pfam" id="PF13508">
    <property type="entry name" value="Acetyltransf_7"/>
    <property type="match status" value="1"/>
</dbReference>
<accession>A0A0R2C8B4</accession>
<feature type="domain" description="N-acetyltransferase" evidence="3">
    <location>
        <begin position="3"/>
        <end position="164"/>
    </location>
</feature>
<protein>
    <submittedName>
        <fullName evidence="4">Acetyltransferase, GNAT family</fullName>
    </submittedName>
</protein>
<evidence type="ECO:0000313" key="5">
    <source>
        <dbReference type="Proteomes" id="UP000051789"/>
    </source>
</evidence>
<dbReference type="PROSITE" id="PS51186">
    <property type="entry name" value="GNAT"/>
    <property type="match status" value="1"/>
</dbReference>
<dbReference type="CDD" id="cd04301">
    <property type="entry name" value="NAT_SF"/>
    <property type="match status" value="1"/>
</dbReference>
<dbReference type="PANTHER" id="PTHR10908">
    <property type="entry name" value="SEROTONIN N-ACETYLTRANSFERASE"/>
    <property type="match status" value="1"/>
</dbReference>
<dbReference type="PATRIC" id="fig|1423810.4.peg.1126"/>
<organism evidence="4 5">
    <name type="scientific">Lacticaseibacillus thailandensis DSM 22698 = JCM 13996</name>
    <dbReference type="NCBI Taxonomy" id="1423810"/>
    <lineage>
        <taxon>Bacteria</taxon>
        <taxon>Bacillati</taxon>
        <taxon>Bacillota</taxon>
        <taxon>Bacilli</taxon>
        <taxon>Lactobacillales</taxon>
        <taxon>Lactobacillaceae</taxon>
        <taxon>Lacticaseibacillus</taxon>
    </lineage>
</organism>